<dbReference type="RefSeq" id="WP_305753146.1">
    <property type="nucleotide sequence ID" value="NZ_JAPCKK010000001.1"/>
</dbReference>
<reference evidence="6 7" key="1">
    <citation type="submission" date="2022-10" db="EMBL/GenBank/DDBJ databases">
        <title>Paenibacillus description and whole genome data of maize root bacterial community.</title>
        <authorList>
            <person name="Marton D."/>
            <person name="Farkas M."/>
            <person name="Cserhati M."/>
        </authorList>
    </citation>
    <scope>NUCLEOTIDE SEQUENCE [LARGE SCALE GENOMIC DNA]</scope>
    <source>
        <strain evidence="6 7">P96</strain>
    </source>
</reference>
<organism evidence="6 7">
    <name type="scientific">Paenibacillus zeirhizosphaerae</name>
    <dbReference type="NCBI Taxonomy" id="2987519"/>
    <lineage>
        <taxon>Bacteria</taxon>
        <taxon>Bacillati</taxon>
        <taxon>Bacillota</taxon>
        <taxon>Bacilli</taxon>
        <taxon>Bacillales</taxon>
        <taxon>Paenibacillaceae</taxon>
        <taxon>Paenibacillus</taxon>
    </lineage>
</organism>
<sequence length="98" mass="10964">MNNFKNFGSKQPGNRQMRSKMPVGQQQPGGQFTAEFAQESDVAQVAKRAKQSAQNKIQDNFMTPNEKFNSEFASETQGTLSQKAQQSVKSKVQDFDSK</sequence>
<evidence type="ECO:0000256" key="2">
    <source>
        <dbReference type="ARBA" id="ARBA00014721"/>
    </source>
</evidence>
<name>A0ABT9FLA3_9BACL</name>
<feature type="compositionally biased region" description="Low complexity" evidence="5">
    <location>
        <begin position="81"/>
        <end position="90"/>
    </location>
</feature>
<evidence type="ECO:0000256" key="4">
    <source>
        <dbReference type="ARBA" id="ARBA00022969"/>
    </source>
</evidence>
<protein>
    <recommendedName>
        <fullName evidence="2">Small, acid-soluble spore protein gamma-type</fullName>
    </recommendedName>
</protein>
<feature type="compositionally biased region" description="Polar residues" evidence="5">
    <location>
        <begin position="51"/>
        <end position="80"/>
    </location>
</feature>
<gene>
    <name evidence="6" type="ORF">OIN60_01785</name>
</gene>
<evidence type="ECO:0000256" key="1">
    <source>
        <dbReference type="ARBA" id="ARBA00006710"/>
    </source>
</evidence>
<feature type="compositionally biased region" description="Polar residues" evidence="5">
    <location>
        <begin position="1"/>
        <end position="16"/>
    </location>
</feature>
<evidence type="ECO:0000256" key="5">
    <source>
        <dbReference type="SAM" id="MobiDB-lite"/>
    </source>
</evidence>
<comment type="similarity">
    <text evidence="1">Belongs to the gamma-type SASP family.</text>
</comment>
<proteinExistence type="inferred from homology"/>
<keyword evidence="7" id="KW-1185">Reference proteome</keyword>
<dbReference type="EMBL" id="JAPCKK010000001">
    <property type="protein sequence ID" value="MDP4095523.1"/>
    <property type="molecule type" value="Genomic_DNA"/>
</dbReference>
<dbReference type="Proteomes" id="UP001241848">
    <property type="component" value="Unassembled WGS sequence"/>
</dbReference>
<feature type="region of interest" description="Disordered" evidence="5">
    <location>
        <begin position="45"/>
        <end position="98"/>
    </location>
</feature>
<keyword evidence="3" id="KW-0677">Repeat</keyword>
<accession>A0ABT9FLA3</accession>
<dbReference type="NCBIfam" id="TIGR01442">
    <property type="entry name" value="SASP_gamma"/>
    <property type="match status" value="1"/>
</dbReference>
<comment type="caution">
    <text evidence="6">The sequence shown here is derived from an EMBL/GenBank/DDBJ whole genome shotgun (WGS) entry which is preliminary data.</text>
</comment>
<evidence type="ECO:0000313" key="6">
    <source>
        <dbReference type="EMBL" id="MDP4095523.1"/>
    </source>
</evidence>
<keyword evidence="4" id="KW-0749">Sporulation</keyword>
<evidence type="ECO:0000313" key="7">
    <source>
        <dbReference type="Proteomes" id="UP001241848"/>
    </source>
</evidence>
<feature type="region of interest" description="Disordered" evidence="5">
    <location>
        <begin position="1"/>
        <end position="31"/>
    </location>
</feature>
<dbReference type="InterPro" id="IPR006341">
    <property type="entry name" value="Spore_gamma"/>
</dbReference>
<evidence type="ECO:0000256" key="3">
    <source>
        <dbReference type="ARBA" id="ARBA00022737"/>
    </source>
</evidence>